<evidence type="ECO:0000313" key="7">
    <source>
        <dbReference type="EMBL" id="NYI71715.1"/>
    </source>
</evidence>
<keyword evidence="3" id="KW-0288">FMN</keyword>
<evidence type="ECO:0000256" key="3">
    <source>
        <dbReference type="ARBA" id="ARBA00022643"/>
    </source>
</evidence>
<evidence type="ECO:0000256" key="1">
    <source>
        <dbReference type="ARBA" id="ARBA00001917"/>
    </source>
</evidence>
<dbReference type="PANTHER" id="PTHR43303">
    <property type="entry name" value="NADPH DEHYDROGENASE C23G7.10C-RELATED"/>
    <property type="match status" value="1"/>
</dbReference>
<gene>
    <name evidence="7" type="ORF">GGQ54_002275</name>
</gene>
<feature type="domain" description="NADH:flavin oxidoreductase/NADH oxidase N-terminal" evidence="6">
    <location>
        <begin position="8"/>
        <end position="348"/>
    </location>
</feature>
<dbReference type="InterPro" id="IPR001155">
    <property type="entry name" value="OxRdtase_FMN_N"/>
</dbReference>
<dbReference type="RefSeq" id="WP_179445504.1">
    <property type="nucleotide sequence ID" value="NZ_JACBZS010000001.1"/>
</dbReference>
<dbReference type="PANTHER" id="PTHR43303:SF4">
    <property type="entry name" value="NADPH DEHYDROGENASE C23G7.10C-RELATED"/>
    <property type="match status" value="1"/>
</dbReference>
<dbReference type="GO" id="GO:0010181">
    <property type="term" value="F:FMN binding"/>
    <property type="evidence" value="ECO:0007669"/>
    <property type="project" value="InterPro"/>
</dbReference>
<keyword evidence="8" id="KW-1185">Reference proteome</keyword>
<keyword evidence="5" id="KW-0560">Oxidoreductase</keyword>
<dbReference type="CDD" id="cd02932">
    <property type="entry name" value="OYE_YqiM_FMN"/>
    <property type="match status" value="1"/>
</dbReference>
<dbReference type="InterPro" id="IPR013785">
    <property type="entry name" value="Aldolase_TIM"/>
</dbReference>
<organism evidence="7 8">
    <name type="scientific">Naumannella cuiyingiana</name>
    <dbReference type="NCBI Taxonomy" id="1347891"/>
    <lineage>
        <taxon>Bacteria</taxon>
        <taxon>Bacillati</taxon>
        <taxon>Actinomycetota</taxon>
        <taxon>Actinomycetes</taxon>
        <taxon>Propionibacteriales</taxon>
        <taxon>Propionibacteriaceae</taxon>
        <taxon>Naumannella</taxon>
    </lineage>
</organism>
<reference evidence="7 8" key="1">
    <citation type="submission" date="2020-07" db="EMBL/GenBank/DDBJ databases">
        <title>Sequencing the genomes of 1000 actinobacteria strains.</title>
        <authorList>
            <person name="Klenk H.-P."/>
        </authorList>
    </citation>
    <scope>NUCLEOTIDE SEQUENCE [LARGE SCALE GENOMIC DNA]</scope>
    <source>
        <strain evidence="7 8">DSM 103164</strain>
    </source>
</reference>
<proteinExistence type="predicted"/>
<dbReference type="Gene3D" id="3.20.20.70">
    <property type="entry name" value="Aldolase class I"/>
    <property type="match status" value="1"/>
</dbReference>
<accession>A0A7Z0DAD6</accession>
<dbReference type="Proteomes" id="UP000527616">
    <property type="component" value="Unassembled WGS sequence"/>
</dbReference>
<evidence type="ECO:0000256" key="4">
    <source>
        <dbReference type="ARBA" id="ARBA00022857"/>
    </source>
</evidence>
<comment type="cofactor">
    <cofactor evidence="1">
        <name>FMN</name>
        <dbReference type="ChEBI" id="CHEBI:58210"/>
    </cofactor>
</comment>
<keyword evidence="4" id="KW-0521">NADP</keyword>
<dbReference type="EMBL" id="JACBZS010000001">
    <property type="protein sequence ID" value="NYI71715.1"/>
    <property type="molecule type" value="Genomic_DNA"/>
</dbReference>
<evidence type="ECO:0000259" key="6">
    <source>
        <dbReference type="Pfam" id="PF00724"/>
    </source>
</evidence>
<keyword evidence="2" id="KW-0285">Flavoprotein</keyword>
<dbReference type="GO" id="GO:0050661">
    <property type="term" value="F:NADP binding"/>
    <property type="evidence" value="ECO:0007669"/>
    <property type="project" value="InterPro"/>
</dbReference>
<dbReference type="GO" id="GO:0003959">
    <property type="term" value="F:NADPH dehydrogenase activity"/>
    <property type="evidence" value="ECO:0007669"/>
    <property type="project" value="InterPro"/>
</dbReference>
<comment type="caution">
    <text evidence="7">The sequence shown here is derived from an EMBL/GenBank/DDBJ whole genome shotgun (WGS) entry which is preliminary data.</text>
</comment>
<evidence type="ECO:0000313" key="8">
    <source>
        <dbReference type="Proteomes" id="UP000527616"/>
    </source>
</evidence>
<dbReference type="SUPFAM" id="SSF51395">
    <property type="entry name" value="FMN-linked oxidoreductases"/>
    <property type="match status" value="1"/>
</dbReference>
<name>A0A7Z0DAD6_9ACTN</name>
<dbReference type="AlphaFoldDB" id="A0A7Z0DAD6"/>
<dbReference type="InterPro" id="IPR044152">
    <property type="entry name" value="YqjM-like"/>
</dbReference>
<evidence type="ECO:0000256" key="2">
    <source>
        <dbReference type="ARBA" id="ARBA00022630"/>
    </source>
</evidence>
<dbReference type="Pfam" id="PF00724">
    <property type="entry name" value="Oxidored_FMN"/>
    <property type="match status" value="1"/>
</dbReference>
<protein>
    <submittedName>
        <fullName evidence="7">2,4-dienoyl-CoA reductase-like NADH-dependent reductase (Old Yellow Enzyme family)</fullName>
    </submittedName>
</protein>
<evidence type="ECO:0000256" key="5">
    <source>
        <dbReference type="ARBA" id="ARBA00023002"/>
    </source>
</evidence>
<sequence length="393" mass="42878">MTGRTPLLFTPMQLREITLRNRIVTAPMHQYSAIDGFPTDWHLVNAGRWALGGAGTVMLESTKVEKRGRGTIGDLGIWSDAHIPPLARIADFIRDNGATPAIQLGQSGRKGRVKRPWEGAAALTPEDVDAETWEQWDLVAPSAIAYSEASPVPRALELEEIPDAIAAWGAAAARADRAGFDIIELHGAHGYLLHQFLSPAANQRTDAYGGSEENRMRFVLEVVEEVRANWPAGKPLFVRLSIEDEAGWGPAENVRLARRMKPLGVDVIDCSTGGTTSAVPNFFRLNSFGYQVPYAEQIRREADIMTMAVGLIIHADQAESILRDGDADLVAIGREFLYNPNWGLDAAQKLGIDPRYAMSPPQAAHWLAKRARRGFGGKGSTWAAGIDEAAIPE</sequence>